<dbReference type="EMBL" id="JAFBCV010000001">
    <property type="protein sequence ID" value="MBM7837336.1"/>
    <property type="molecule type" value="Genomic_DNA"/>
</dbReference>
<feature type="transmembrane region" description="Helical" evidence="7">
    <location>
        <begin position="192"/>
        <end position="210"/>
    </location>
</feature>
<feature type="transmembrane region" description="Helical" evidence="7">
    <location>
        <begin position="64"/>
        <end position="82"/>
    </location>
</feature>
<keyword evidence="2" id="KW-0813">Transport</keyword>
<protein>
    <submittedName>
        <fullName evidence="8">Permease</fullName>
    </submittedName>
</protein>
<evidence type="ECO:0000256" key="3">
    <source>
        <dbReference type="ARBA" id="ARBA00022475"/>
    </source>
</evidence>
<evidence type="ECO:0000256" key="1">
    <source>
        <dbReference type="ARBA" id="ARBA00004141"/>
    </source>
</evidence>
<dbReference type="RefSeq" id="WP_204464260.1">
    <property type="nucleotide sequence ID" value="NZ_JAFBCV010000001.1"/>
</dbReference>
<feature type="transmembrane region" description="Helical" evidence="7">
    <location>
        <begin position="159"/>
        <end position="180"/>
    </location>
</feature>
<sequence length="305" mass="33817">MFVPLFLEVIFPILLLIGLGAFLQRRYQFPLTPFSTLLTVCFMPAAVFLNMYRVELNYQVLSEMLVYLLLFTLATVLLSHLLGRILKVNDGEGAALKNSISLMNSGNFGLPVSQMVFSTNPLGVTIQIFVLVFQNLLTYTYGLYNLLAATKTFKDILRSLIKLPIIHALILGLAFQLFQIPLPRALLIPLDYLSAGFISLALLLLGAQLANIRIRVYHKIITWAVIGRLVAGPALSLLIIYLIGLDGVVAQSLFIASSFPTSRNTSTMAMQYQVEPELHAQVVLYTTLLSSITVTLVIFLSSILF</sequence>
<gene>
    <name evidence="8" type="ORF">JOC54_000567</name>
</gene>
<feature type="transmembrane region" description="Helical" evidence="7">
    <location>
        <begin position="29"/>
        <end position="52"/>
    </location>
</feature>
<keyword evidence="5 7" id="KW-1133">Transmembrane helix</keyword>
<evidence type="ECO:0000256" key="2">
    <source>
        <dbReference type="ARBA" id="ARBA00022448"/>
    </source>
</evidence>
<evidence type="ECO:0000313" key="9">
    <source>
        <dbReference type="Proteomes" id="UP001179280"/>
    </source>
</evidence>
<feature type="transmembrane region" description="Helical" evidence="7">
    <location>
        <begin position="222"/>
        <end position="244"/>
    </location>
</feature>
<proteinExistence type="predicted"/>
<comment type="subcellular location">
    <subcellularLocation>
        <location evidence="1">Membrane</location>
        <topology evidence="1">Multi-pass membrane protein</topology>
    </subcellularLocation>
</comment>
<name>A0ABS2SP91_9BACI</name>
<accession>A0ABS2SP91</accession>
<organism evidence="8 9">
    <name type="scientific">Shouchella xiaoxiensis</name>
    <dbReference type="NCBI Taxonomy" id="766895"/>
    <lineage>
        <taxon>Bacteria</taxon>
        <taxon>Bacillati</taxon>
        <taxon>Bacillota</taxon>
        <taxon>Bacilli</taxon>
        <taxon>Bacillales</taxon>
        <taxon>Bacillaceae</taxon>
        <taxon>Shouchella</taxon>
    </lineage>
</organism>
<keyword evidence="6 7" id="KW-0472">Membrane</keyword>
<evidence type="ECO:0000313" key="8">
    <source>
        <dbReference type="EMBL" id="MBM7837336.1"/>
    </source>
</evidence>
<evidence type="ECO:0000256" key="7">
    <source>
        <dbReference type="SAM" id="Phobius"/>
    </source>
</evidence>
<evidence type="ECO:0000256" key="4">
    <source>
        <dbReference type="ARBA" id="ARBA00022692"/>
    </source>
</evidence>
<keyword evidence="4 7" id="KW-0812">Transmembrane</keyword>
<evidence type="ECO:0000256" key="5">
    <source>
        <dbReference type="ARBA" id="ARBA00022989"/>
    </source>
</evidence>
<feature type="transmembrane region" description="Helical" evidence="7">
    <location>
        <begin position="124"/>
        <end position="147"/>
    </location>
</feature>
<keyword evidence="9" id="KW-1185">Reference proteome</keyword>
<feature type="transmembrane region" description="Helical" evidence="7">
    <location>
        <begin position="5"/>
        <end position="23"/>
    </location>
</feature>
<dbReference type="InterPro" id="IPR004776">
    <property type="entry name" value="Mem_transp_PIN-like"/>
</dbReference>
<feature type="transmembrane region" description="Helical" evidence="7">
    <location>
        <begin position="282"/>
        <end position="304"/>
    </location>
</feature>
<dbReference type="PANTHER" id="PTHR36838:SF1">
    <property type="entry name" value="SLR1864 PROTEIN"/>
    <property type="match status" value="1"/>
</dbReference>
<keyword evidence="3" id="KW-1003">Cell membrane</keyword>
<dbReference type="Pfam" id="PF03547">
    <property type="entry name" value="Mem_trans"/>
    <property type="match status" value="1"/>
</dbReference>
<comment type="caution">
    <text evidence="8">The sequence shown here is derived from an EMBL/GenBank/DDBJ whole genome shotgun (WGS) entry which is preliminary data.</text>
</comment>
<reference evidence="8" key="1">
    <citation type="submission" date="2021-01" db="EMBL/GenBank/DDBJ databases">
        <title>Genomic Encyclopedia of Type Strains, Phase IV (KMG-IV): sequencing the most valuable type-strain genomes for metagenomic binning, comparative biology and taxonomic classification.</title>
        <authorList>
            <person name="Goeker M."/>
        </authorList>
    </citation>
    <scope>NUCLEOTIDE SEQUENCE</scope>
    <source>
        <strain evidence="8">DSM 21943</strain>
    </source>
</reference>
<dbReference type="Proteomes" id="UP001179280">
    <property type="component" value="Unassembled WGS sequence"/>
</dbReference>
<dbReference type="PANTHER" id="PTHR36838">
    <property type="entry name" value="AUXIN EFFLUX CARRIER FAMILY PROTEIN"/>
    <property type="match status" value="1"/>
</dbReference>
<evidence type="ECO:0000256" key="6">
    <source>
        <dbReference type="ARBA" id="ARBA00023136"/>
    </source>
</evidence>